<dbReference type="EMBL" id="JAXBLV010000183">
    <property type="protein sequence ID" value="MDY3560784.1"/>
    <property type="molecule type" value="Genomic_DNA"/>
</dbReference>
<evidence type="ECO:0000313" key="3">
    <source>
        <dbReference type="Proteomes" id="UP001272242"/>
    </source>
</evidence>
<organism evidence="2 3">
    <name type="scientific">Gemmata algarum</name>
    <dbReference type="NCBI Taxonomy" id="2975278"/>
    <lineage>
        <taxon>Bacteria</taxon>
        <taxon>Pseudomonadati</taxon>
        <taxon>Planctomycetota</taxon>
        <taxon>Planctomycetia</taxon>
        <taxon>Gemmatales</taxon>
        <taxon>Gemmataceae</taxon>
        <taxon>Gemmata</taxon>
    </lineage>
</organism>
<dbReference type="InterPro" id="IPR051698">
    <property type="entry name" value="Transposase_11-like"/>
</dbReference>
<feature type="domain" description="Transposase IS4-like" evidence="1">
    <location>
        <begin position="3"/>
        <end position="71"/>
    </location>
</feature>
<dbReference type="Proteomes" id="UP001272242">
    <property type="component" value="Unassembled WGS sequence"/>
</dbReference>
<dbReference type="InterPro" id="IPR002559">
    <property type="entry name" value="Transposase_11"/>
</dbReference>
<dbReference type="PANTHER" id="PTHR30298">
    <property type="entry name" value="H REPEAT-ASSOCIATED PREDICTED TRANSPOSASE"/>
    <property type="match status" value="1"/>
</dbReference>
<dbReference type="PANTHER" id="PTHR30298:SF0">
    <property type="entry name" value="PROTEIN YBFL-RELATED"/>
    <property type="match status" value="1"/>
</dbReference>
<reference evidence="3" key="1">
    <citation type="journal article" date="2023" name="Mar. Drugs">
        <title>Gemmata algarum, a Novel Planctomycete Isolated from an Algal Mat, Displays Antimicrobial Activity.</title>
        <authorList>
            <person name="Kumar G."/>
            <person name="Kallscheuer N."/>
            <person name="Kashif M."/>
            <person name="Ahamad S."/>
            <person name="Jagadeeshwari U."/>
            <person name="Pannikurungottu S."/>
            <person name="Haufschild T."/>
            <person name="Kabuu M."/>
            <person name="Sasikala C."/>
            <person name="Jogler C."/>
            <person name="Ramana C."/>
        </authorList>
    </citation>
    <scope>NUCLEOTIDE SEQUENCE [LARGE SCALE GENOMIC DNA]</scope>
    <source>
        <strain evidence="3">JC673</strain>
    </source>
</reference>
<protein>
    <submittedName>
        <fullName evidence="2">Transposase</fullName>
    </submittedName>
</protein>
<evidence type="ECO:0000313" key="2">
    <source>
        <dbReference type="EMBL" id="MDY3560784.1"/>
    </source>
</evidence>
<comment type="caution">
    <text evidence="2">The sequence shown here is derived from an EMBL/GenBank/DDBJ whole genome shotgun (WGS) entry which is preliminary data.</text>
</comment>
<evidence type="ECO:0000259" key="1">
    <source>
        <dbReference type="Pfam" id="PF01609"/>
    </source>
</evidence>
<dbReference type="Pfam" id="PF01609">
    <property type="entry name" value="DDE_Tnp_1"/>
    <property type="match status" value="1"/>
</dbReference>
<accession>A0ABU5EZW7</accession>
<name>A0ABU5EZW7_9BACT</name>
<proteinExistence type="predicted"/>
<keyword evidence="3" id="KW-1185">Reference proteome</keyword>
<gene>
    <name evidence="2" type="ORF">R5W23_002030</name>
</gene>
<dbReference type="RefSeq" id="WP_320687310.1">
    <property type="nucleotide sequence ID" value="NZ_JAXBLV010000183.1"/>
</dbReference>
<sequence length="111" mass="12558">MRRWGIRKGKAYEEVVHGITSLPVEKADAKRLLELVREHWRIENSLHDIRDVTLGEDACQVRRGSAPQVLAALRNVGVHLLAQIEADNHAQAIRRLTAQFHEAINLLTSPL</sequence>